<dbReference type="InParanoid" id="B4J417"/>
<keyword evidence="2" id="KW-1185">Reference proteome</keyword>
<dbReference type="PhylomeDB" id="B4J417"/>
<dbReference type="OMA" id="HDSEVEY"/>
<dbReference type="OrthoDB" id="7844201at2759"/>
<evidence type="ECO:0000313" key="1">
    <source>
        <dbReference type="EMBL" id="EDW02623.1"/>
    </source>
</evidence>
<dbReference type="Proteomes" id="UP000001070">
    <property type="component" value="Unassembled WGS sequence"/>
</dbReference>
<dbReference type="eggNOG" id="ENOG502T752">
    <property type="taxonomic scope" value="Eukaryota"/>
</dbReference>
<dbReference type="InterPro" id="IPR031931">
    <property type="entry name" value="DUF4768"/>
</dbReference>
<dbReference type="AlphaFoldDB" id="B4J417"/>
<sequence length="64" mass="7731">MDAPELSKYIETLPNQCICAYNSRHDSEVEYRKFKMLQLEAFFFGQFSERFKRFEIDPHNFEGT</sequence>
<dbReference type="Pfam" id="PF15989">
    <property type="entry name" value="DUF4768"/>
    <property type="match status" value="1"/>
</dbReference>
<name>B4J417_DROGR</name>
<dbReference type="HOGENOM" id="CLU_169197_0_0_1"/>
<protein>
    <submittedName>
        <fullName evidence="1">GH19782</fullName>
    </submittedName>
</protein>
<proteinExistence type="predicted"/>
<dbReference type="EMBL" id="CH916367">
    <property type="protein sequence ID" value="EDW02623.1"/>
    <property type="molecule type" value="Genomic_DNA"/>
</dbReference>
<evidence type="ECO:0000313" key="2">
    <source>
        <dbReference type="Proteomes" id="UP000001070"/>
    </source>
</evidence>
<accession>B4J417</accession>
<gene>
    <name evidence="1" type="primary">Dgri\GH19782</name>
    <name evidence="1" type="ORF">Dgri_GH19782</name>
</gene>
<organism evidence="2">
    <name type="scientific">Drosophila grimshawi</name>
    <name type="common">Hawaiian fruit fly</name>
    <name type="synonym">Idiomyia grimshawi</name>
    <dbReference type="NCBI Taxonomy" id="7222"/>
    <lineage>
        <taxon>Eukaryota</taxon>
        <taxon>Metazoa</taxon>
        <taxon>Ecdysozoa</taxon>
        <taxon>Arthropoda</taxon>
        <taxon>Hexapoda</taxon>
        <taxon>Insecta</taxon>
        <taxon>Pterygota</taxon>
        <taxon>Neoptera</taxon>
        <taxon>Endopterygota</taxon>
        <taxon>Diptera</taxon>
        <taxon>Brachycera</taxon>
        <taxon>Muscomorpha</taxon>
        <taxon>Ephydroidea</taxon>
        <taxon>Drosophilidae</taxon>
        <taxon>Drosophila</taxon>
        <taxon>Hawaiian Drosophila</taxon>
    </lineage>
</organism>
<reference evidence="1 2" key="1">
    <citation type="journal article" date="2007" name="Nature">
        <title>Evolution of genes and genomes on the Drosophila phylogeny.</title>
        <authorList>
            <consortium name="Drosophila 12 Genomes Consortium"/>
            <person name="Clark A.G."/>
            <person name="Eisen M.B."/>
            <person name="Smith D.R."/>
            <person name="Bergman C.M."/>
            <person name="Oliver B."/>
            <person name="Markow T.A."/>
            <person name="Kaufman T.C."/>
            <person name="Kellis M."/>
            <person name="Gelbart W."/>
            <person name="Iyer V.N."/>
            <person name="Pollard D.A."/>
            <person name="Sackton T.B."/>
            <person name="Larracuente A.M."/>
            <person name="Singh N.D."/>
            <person name="Abad J.P."/>
            <person name="Abt D.N."/>
            <person name="Adryan B."/>
            <person name="Aguade M."/>
            <person name="Akashi H."/>
            <person name="Anderson W.W."/>
            <person name="Aquadro C.F."/>
            <person name="Ardell D.H."/>
            <person name="Arguello R."/>
            <person name="Artieri C.G."/>
            <person name="Barbash D.A."/>
            <person name="Barker D."/>
            <person name="Barsanti P."/>
            <person name="Batterham P."/>
            <person name="Batzoglou S."/>
            <person name="Begun D."/>
            <person name="Bhutkar A."/>
            <person name="Blanco E."/>
            <person name="Bosak S.A."/>
            <person name="Bradley R.K."/>
            <person name="Brand A.D."/>
            <person name="Brent M.R."/>
            <person name="Brooks A.N."/>
            <person name="Brown R.H."/>
            <person name="Butlin R.K."/>
            <person name="Caggese C."/>
            <person name="Calvi B.R."/>
            <person name="Bernardo de Carvalho A."/>
            <person name="Caspi A."/>
            <person name="Castrezana S."/>
            <person name="Celniker S.E."/>
            <person name="Chang J.L."/>
            <person name="Chapple C."/>
            <person name="Chatterji S."/>
            <person name="Chinwalla A."/>
            <person name="Civetta A."/>
            <person name="Clifton S.W."/>
            <person name="Comeron J.M."/>
            <person name="Costello J.C."/>
            <person name="Coyne J.A."/>
            <person name="Daub J."/>
            <person name="David R.G."/>
            <person name="Delcher A.L."/>
            <person name="Delehaunty K."/>
            <person name="Do C.B."/>
            <person name="Ebling H."/>
            <person name="Edwards K."/>
            <person name="Eickbush T."/>
            <person name="Evans J.D."/>
            <person name="Filipski A."/>
            <person name="Findeiss S."/>
            <person name="Freyhult E."/>
            <person name="Fulton L."/>
            <person name="Fulton R."/>
            <person name="Garcia A.C."/>
            <person name="Gardiner A."/>
            <person name="Garfield D.A."/>
            <person name="Garvin B.E."/>
            <person name="Gibson G."/>
            <person name="Gilbert D."/>
            <person name="Gnerre S."/>
            <person name="Godfrey J."/>
            <person name="Good R."/>
            <person name="Gotea V."/>
            <person name="Gravely B."/>
            <person name="Greenberg A.J."/>
            <person name="Griffiths-Jones S."/>
            <person name="Gross S."/>
            <person name="Guigo R."/>
            <person name="Gustafson E.A."/>
            <person name="Haerty W."/>
            <person name="Hahn M.W."/>
            <person name="Halligan D.L."/>
            <person name="Halpern A.L."/>
            <person name="Halter G.M."/>
            <person name="Han M.V."/>
            <person name="Heger A."/>
            <person name="Hillier L."/>
            <person name="Hinrichs A.S."/>
            <person name="Holmes I."/>
            <person name="Hoskins R.A."/>
            <person name="Hubisz M.J."/>
            <person name="Hultmark D."/>
            <person name="Huntley M.A."/>
            <person name="Jaffe D.B."/>
            <person name="Jagadeeshan S."/>
            <person name="Jeck W.R."/>
            <person name="Johnson J."/>
            <person name="Jones C.D."/>
            <person name="Jordan W.C."/>
            <person name="Karpen G.H."/>
            <person name="Kataoka E."/>
            <person name="Keightley P.D."/>
            <person name="Kheradpour P."/>
            <person name="Kirkness E.F."/>
            <person name="Koerich L.B."/>
            <person name="Kristiansen K."/>
            <person name="Kudrna D."/>
            <person name="Kulathinal R.J."/>
            <person name="Kumar S."/>
            <person name="Kwok R."/>
            <person name="Lander E."/>
            <person name="Langley C.H."/>
            <person name="Lapoint R."/>
            <person name="Lazzaro B.P."/>
            <person name="Lee S.J."/>
            <person name="Levesque L."/>
            <person name="Li R."/>
            <person name="Lin C.F."/>
            <person name="Lin M.F."/>
            <person name="Lindblad-Toh K."/>
            <person name="Llopart A."/>
            <person name="Long M."/>
            <person name="Low L."/>
            <person name="Lozovsky E."/>
            <person name="Lu J."/>
            <person name="Luo M."/>
            <person name="Machado C.A."/>
            <person name="Makalowski W."/>
            <person name="Marzo M."/>
            <person name="Matsuda M."/>
            <person name="Matzkin L."/>
            <person name="McAllister B."/>
            <person name="McBride C.S."/>
            <person name="McKernan B."/>
            <person name="McKernan K."/>
            <person name="Mendez-Lago M."/>
            <person name="Minx P."/>
            <person name="Mollenhauer M.U."/>
            <person name="Montooth K."/>
            <person name="Mount S.M."/>
            <person name="Mu X."/>
            <person name="Myers E."/>
            <person name="Negre B."/>
            <person name="Newfeld S."/>
            <person name="Nielsen R."/>
            <person name="Noor M.A."/>
            <person name="O'Grady P."/>
            <person name="Pachter L."/>
            <person name="Papaceit M."/>
            <person name="Parisi M.J."/>
            <person name="Parisi M."/>
            <person name="Parts L."/>
            <person name="Pedersen J.S."/>
            <person name="Pesole G."/>
            <person name="Phillippy A.M."/>
            <person name="Ponting C.P."/>
            <person name="Pop M."/>
            <person name="Porcelli D."/>
            <person name="Powell J.R."/>
            <person name="Prohaska S."/>
            <person name="Pruitt K."/>
            <person name="Puig M."/>
            <person name="Quesneville H."/>
            <person name="Ram K.R."/>
            <person name="Rand D."/>
            <person name="Rasmussen M.D."/>
            <person name="Reed L.K."/>
            <person name="Reenan R."/>
            <person name="Reily A."/>
            <person name="Remington K.A."/>
            <person name="Rieger T.T."/>
            <person name="Ritchie M.G."/>
            <person name="Robin C."/>
            <person name="Rogers Y.H."/>
            <person name="Rohde C."/>
            <person name="Rozas J."/>
            <person name="Rubenfield M.J."/>
            <person name="Ruiz A."/>
            <person name="Russo S."/>
            <person name="Salzberg S.L."/>
            <person name="Sanchez-Gracia A."/>
            <person name="Saranga D.J."/>
            <person name="Sato H."/>
            <person name="Schaeffer S.W."/>
            <person name="Schatz M.C."/>
            <person name="Schlenke T."/>
            <person name="Schwartz R."/>
            <person name="Segarra C."/>
            <person name="Singh R.S."/>
            <person name="Sirot L."/>
            <person name="Sirota M."/>
            <person name="Sisneros N.B."/>
            <person name="Smith C.D."/>
            <person name="Smith T.F."/>
            <person name="Spieth J."/>
            <person name="Stage D.E."/>
            <person name="Stark A."/>
            <person name="Stephan W."/>
            <person name="Strausberg R.L."/>
            <person name="Strempel S."/>
            <person name="Sturgill D."/>
            <person name="Sutton G."/>
            <person name="Sutton G.G."/>
            <person name="Tao W."/>
            <person name="Teichmann S."/>
            <person name="Tobari Y.N."/>
            <person name="Tomimura Y."/>
            <person name="Tsolas J.M."/>
            <person name="Valente V.L."/>
            <person name="Venter E."/>
            <person name="Venter J.C."/>
            <person name="Vicario S."/>
            <person name="Vieira F.G."/>
            <person name="Vilella A.J."/>
            <person name="Villasante A."/>
            <person name="Walenz B."/>
            <person name="Wang J."/>
            <person name="Wasserman M."/>
            <person name="Watts T."/>
            <person name="Wilson D."/>
            <person name="Wilson R.K."/>
            <person name="Wing R.A."/>
            <person name="Wolfner M.F."/>
            <person name="Wong A."/>
            <person name="Wong G.K."/>
            <person name="Wu C.I."/>
            <person name="Wu G."/>
            <person name="Yamamoto D."/>
            <person name="Yang H.P."/>
            <person name="Yang S.P."/>
            <person name="Yorke J.A."/>
            <person name="Yoshida K."/>
            <person name="Zdobnov E."/>
            <person name="Zhang P."/>
            <person name="Zhang Y."/>
            <person name="Zimin A.V."/>
            <person name="Baldwin J."/>
            <person name="Abdouelleil A."/>
            <person name="Abdulkadir J."/>
            <person name="Abebe A."/>
            <person name="Abera B."/>
            <person name="Abreu J."/>
            <person name="Acer S.C."/>
            <person name="Aftuck L."/>
            <person name="Alexander A."/>
            <person name="An P."/>
            <person name="Anderson E."/>
            <person name="Anderson S."/>
            <person name="Arachi H."/>
            <person name="Azer M."/>
            <person name="Bachantsang P."/>
            <person name="Barry A."/>
            <person name="Bayul T."/>
            <person name="Berlin A."/>
            <person name="Bessette D."/>
            <person name="Bloom T."/>
            <person name="Blye J."/>
            <person name="Boguslavskiy L."/>
            <person name="Bonnet C."/>
            <person name="Boukhgalter B."/>
            <person name="Bourzgui I."/>
            <person name="Brown A."/>
            <person name="Cahill P."/>
            <person name="Channer S."/>
            <person name="Cheshatsang Y."/>
            <person name="Chuda L."/>
            <person name="Citroen M."/>
            <person name="Collymore A."/>
            <person name="Cooke P."/>
            <person name="Costello M."/>
            <person name="D'Aco K."/>
            <person name="Daza R."/>
            <person name="De Haan G."/>
            <person name="DeGray S."/>
            <person name="DeMaso C."/>
            <person name="Dhargay N."/>
            <person name="Dooley K."/>
            <person name="Dooley E."/>
            <person name="Doricent M."/>
            <person name="Dorje P."/>
            <person name="Dorjee K."/>
            <person name="Dupes A."/>
            <person name="Elong R."/>
            <person name="Falk J."/>
            <person name="Farina A."/>
            <person name="Faro S."/>
            <person name="Ferguson D."/>
            <person name="Fisher S."/>
            <person name="Foley C.D."/>
            <person name="Franke A."/>
            <person name="Friedrich D."/>
            <person name="Gadbois L."/>
            <person name="Gearin G."/>
            <person name="Gearin C.R."/>
            <person name="Giannoukos G."/>
            <person name="Goode T."/>
            <person name="Graham J."/>
            <person name="Grandbois E."/>
            <person name="Grewal S."/>
            <person name="Gyaltsen K."/>
            <person name="Hafez N."/>
            <person name="Hagos B."/>
            <person name="Hall J."/>
            <person name="Henson C."/>
            <person name="Hollinger A."/>
            <person name="Honan T."/>
            <person name="Huard M.D."/>
            <person name="Hughes L."/>
            <person name="Hurhula B."/>
            <person name="Husby M.E."/>
            <person name="Kamat A."/>
            <person name="Kanga B."/>
            <person name="Kashin S."/>
            <person name="Khazanovich D."/>
            <person name="Kisner P."/>
            <person name="Lance K."/>
            <person name="Lara M."/>
            <person name="Lee W."/>
            <person name="Lennon N."/>
            <person name="Letendre F."/>
            <person name="LeVine R."/>
            <person name="Lipovsky A."/>
            <person name="Liu X."/>
            <person name="Liu J."/>
            <person name="Liu S."/>
            <person name="Lokyitsang T."/>
            <person name="Lokyitsang Y."/>
            <person name="Lubonja R."/>
            <person name="Lui A."/>
            <person name="MacDonald P."/>
            <person name="Magnisalis V."/>
            <person name="Maru K."/>
            <person name="Matthews C."/>
            <person name="McCusker W."/>
            <person name="McDonough S."/>
            <person name="Mehta T."/>
            <person name="Meldrim J."/>
            <person name="Meneus L."/>
            <person name="Mihai O."/>
            <person name="Mihalev A."/>
            <person name="Mihova T."/>
            <person name="Mittelman R."/>
            <person name="Mlenga V."/>
            <person name="Montmayeur A."/>
            <person name="Mulrain L."/>
            <person name="Navidi A."/>
            <person name="Naylor J."/>
            <person name="Negash T."/>
            <person name="Nguyen T."/>
            <person name="Nguyen N."/>
            <person name="Nicol R."/>
            <person name="Norbu C."/>
            <person name="Norbu N."/>
            <person name="Novod N."/>
            <person name="O'Neill B."/>
            <person name="Osman S."/>
            <person name="Markiewicz E."/>
            <person name="Oyono O.L."/>
            <person name="Patti C."/>
            <person name="Phunkhang P."/>
            <person name="Pierre F."/>
            <person name="Priest M."/>
            <person name="Raghuraman S."/>
            <person name="Rege F."/>
            <person name="Reyes R."/>
            <person name="Rise C."/>
            <person name="Rogov P."/>
            <person name="Ross K."/>
            <person name="Ryan E."/>
            <person name="Settipalli S."/>
            <person name="Shea T."/>
            <person name="Sherpa N."/>
            <person name="Shi L."/>
            <person name="Shih D."/>
            <person name="Sparrow T."/>
            <person name="Spaulding J."/>
            <person name="Stalker J."/>
            <person name="Stange-Thomann N."/>
            <person name="Stavropoulos S."/>
            <person name="Stone C."/>
            <person name="Strader C."/>
            <person name="Tesfaye S."/>
            <person name="Thomson T."/>
            <person name="Thoulutsang Y."/>
            <person name="Thoulutsang D."/>
            <person name="Topham K."/>
            <person name="Topping I."/>
            <person name="Tsamla T."/>
            <person name="Vassiliev H."/>
            <person name="Vo A."/>
            <person name="Wangchuk T."/>
            <person name="Wangdi T."/>
            <person name="Weiand M."/>
            <person name="Wilkinson J."/>
            <person name="Wilson A."/>
            <person name="Yadav S."/>
            <person name="Young G."/>
            <person name="Yu Q."/>
            <person name="Zembek L."/>
            <person name="Zhong D."/>
            <person name="Zimmer A."/>
            <person name="Zwirko Z."/>
            <person name="Jaffe D.B."/>
            <person name="Alvarez P."/>
            <person name="Brockman W."/>
            <person name="Butler J."/>
            <person name="Chin C."/>
            <person name="Gnerre S."/>
            <person name="Grabherr M."/>
            <person name="Kleber M."/>
            <person name="Mauceli E."/>
            <person name="MacCallum I."/>
        </authorList>
    </citation>
    <scope>NUCLEOTIDE SEQUENCE [LARGE SCALE GENOMIC DNA]</scope>
    <source>
        <strain evidence="2">Tucson 15287-2541.00</strain>
    </source>
</reference>